<gene>
    <name evidence="2" type="ORF">H9831_08880</name>
</gene>
<dbReference type="Proteomes" id="UP000824007">
    <property type="component" value="Unassembled WGS sequence"/>
</dbReference>
<dbReference type="EMBL" id="DXDD01000107">
    <property type="protein sequence ID" value="HIY60777.1"/>
    <property type="molecule type" value="Genomic_DNA"/>
</dbReference>
<name>A0A9D1YQE5_9FIRM</name>
<dbReference type="InterPro" id="IPR051678">
    <property type="entry name" value="AGP_Transferase"/>
</dbReference>
<protein>
    <submittedName>
        <fullName evidence="2">Aminoglycoside phosphotransferase family protein</fullName>
    </submittedName>
</protein>
<sequence length="363" mass="40761">MEGKMLFHHIIHDLEDWRQVFQDPDAFEPLIREIFRRHGLPFAGIGRCTPGSNAVFRCGGYIVKIFAPEESGIGGRDDFLTEKFGLLRAKRLSVPAPVLYAEGVIEDAHTFRYLLLEYVEGESLAELSPRLSGGERFRIGRRLREIVDRMDVACEPFNSHALFGRAAEERWKAFPASFRRERETYLRQRYGGGRVDGQTEAAGDSAAFSEMAAEGGAVGRTAVYVHGDLNPDNILIRPDGRLCLIDFADAMRAPIELELASLLCDGFRFDADYLAGFLDGEEAFRQKAFRNAAGEKGNLIRESRKEEGRREAKLSESLLFGLLIHDYGVNIIRDNIGAPERIPSLKTLRERLDYALLTGTQTS</sequence>
<proteinExistence type="predicted"/>
<reference evidence="2" key="2">
    <citation type="submission" date="2021-04" db="EMBL/GenBank/DDBJ databases">
        <authorList>
            <person name="Gilroy R."/>
        </authorList>
    </citation>
    <scope>NUCLEOTIDE SEQUENCE</scope>
    <source>
        <strain evidence="2">ChiSxjej3B15-24422</strain>
    </source>
</reference>
<dbReference type="Gene3D" id="3.90.1200.10">
    <property type="match status" value="1"/>
</dbReference>
<dbReference type="PANTHER" id="PTHR21310">
    <property type="entry name" value="AMINOGLYCOSIDE PHOSPHOTRANSFERASE-RELATED-RELATED"/>
    <property type="match status" value="1"/>
</dbReference>
<comment type="caution">
    <text evidence="2">The sequence shown here is derived from an EMBL/GenBank/DDBJ whole genome shotgun (WGS) entry which is preliminary data.</text>
</comment>
<dbReference type="InterPro" id="IPR011009">
    <property type="entry name" value="Kinase-like_dom_sf"/>
</dbReference>
<accession>A0A9D1YQE5</accession>
<feature type="domain" description="Aminoglycoside phosphotransferase" evidence="1">
    <location>
        <begin position="83"/>
        <end position="282"/>
    </location>
</feature>
<dbReference type="SUPFAM" id="SSF56112">
    <property type="entry name" value="Protein kinase-like (PK-like)"/>
    <property type="match status" value="1"/>
</dbReference>
<evidence type="ECO:0000259" key="1">
    <source>
        <dbReference type="Pfam" id="PF01636"/>
    </source>
</evidence>
<evidence type="ECO:0000313" key="3">
    <source>
        <dbReference type="Proteomes" id="UP000824007"/>
    </source>
</evidence>
<reference evidence="2" key="1">
    <citation type="journal article" date="2021" name="PeerJ">
        <title>Extensive microbial diversity within the chicken gut microbiome revealed by metagenomics and culture.</title>
        <authorList>
            <person name="Gilroy R."/>
            <person name="Ravi A."/>
            <person name="Getino M."/>
            <person name="Pursley I."/>
            <person name="Horton D.L."/>
            <person name="Alikhan N.F."/>
            <person name="Baker D."/>
            <person name="Gharbi K."/>
            <person name="Hall N."/>
            <person name="Watson M."/>
            <person name="Adriaenssens E.M."/>
            <person name="Foster-Nyarko E."/>
            <person name="Jarju S."/>
            <person name="Secka A."/>
            <person name="Antonio M."/>
            <person name="Oren A."/>
            <person name="Chaudhuri R.R."/>
            <person name="La Ragione R."/>
            <person name="Hildebrand F."/>
            <person name="Pallen M.J."/>
        </authorList>
    </citation>
    <scope>NUCLEOTIDE SEQUENCE</scope>
    <source>
        <strain evidence="2">ChiSxjej3B15-24422</strain>
    </source>
</reference>
<dbReference type="AlphaFoldDB" id="A0A9D1YQE5"/>
<dbReference type="InterPro" id="IPR002575">
    <property type="entry name" value="Aminoglycoside_PTrfase"/>
</dbReference>
<evidence type="ECO:0000313" key="2">
    <source>
        <dbReference type="EMBL" id="HIY60777.1"/>
    </source>
</evidence>
<organism evidence="2 3">
    <name type="scientific">Candidatus Eisenbergiella pullistercoris</name>
    <dbReference type="NCBI Taxonomy" id="2838555"/>
    <lineage>
        <taxon>Bacteria</taxon>
        <taxon>Bacillati</taxon>
        <taxon>Bacillota</taxon>
        <taxon>Clostridia</taxon>
        <taxon>Lachnospirales</taxon>
        <taxon>Lachnospiraceae</taxon>
        <taxon>Eisenbergiella</taxon>
    </lineage>
</organism>
<dbReference type="Pfam" id="PF01636">
    <property type="entry name" value="APH"/>
    <property type="match status" value="1"/>
</dbReference>